<evidence type="ECO:0000256" key="5">
    <source>
        <dbReference type="ARBA" id="ARBA00023136"/>
    </source>
</evidence>
<dbReference type="EMBL" id="SKBQ01000010">
    <property type="protein sequence ID" value="TPX18645.1"/>
    <property type="molecule type" value="Genomic_DNA"/>
</dbReference>
<reference evidence="8 9" key="1">
    <citation type="submission" date="2019-06" db="EMBL/GenBank/DDBJ databases">
        <title>Draft genome sequence of the filamentous fungus Phialemoniopsis curvata isolated from diesel fuel.</title>
        <authorList>
            <person name="Varaljay V.A."/>
            <person name="Lyon W.J."/>
            <person name="Crouch A.L."/>
            <person name="Drake C.E."/>
            <person name="Hollomon J.M."/>
            <person name="Nadeau L.J."/>
            <person name="Nunn H.S."/>
            <person name="Stevenson B.S."/>
            <person name="Bojanowski C.L."/>
            <person name="Crookes-Goodson W.J."/>
        </authorList>
    </citation>
    <scope>NUCLEOTIDE SEQUENCE [LARGE SCALE GENOMIC DNA]</scope>
    <source>
        <strain evidence="8 9">D216</strain>
    </source>
</reference>
<keyword evidence="5 7" id="KW-0472">Membrane</keyword>
<keyword evidence="3 7" id="KW-0812">Transmembrane</keyword>
<keyword evidence="2" id="KW-0813">Transport</keyword>
<evidence type="ECO:0000256" key="3">
    <source>
        <dbReference type="ARBA" id="ARBA00022692"/>
    </source>
</evidence>
<dbReference type="GeneID" id="41969949"/>
<evidence type="ECO:0000256" key="4">
    <source>
        <dbReference type="ARBA" id="ARBA00022989"/>
    </source>
</evidence>
<dbReference type="Gene3D" id="1.20.1250.20">
    <property type="entry name" value="MFS general substrate transporter like domains"/>
    <property type="match status" value="1"/>
</dbReference>
<name>A0A507B6A3_9PEZI</name>
<dbReference type="AlphaFoldDB" id="A0A507B6A3"/>
<sequence>MVSQQRSGMSRDSNPDPAESQGATGGDEEPLLGEQSSQPRKSPRLLLFAGPALLLRWVPRLEWSLSLCADTHTRIKLLRLRVGSLLFCGQLQPQDRRQSTPSRACKLVGNWLPHHRVGFSADGQSCLHSPSLSPPLMPNQYAQLGLYKGHKMSLIAAASAMSLGLFLCSLSQNIWQLTISRAVVGVGAAGLELLVLVIINGFPPLSCVPSVEQVSNNTCHRVFGLEFILMLVGTIGIKATLRMPGSSGRSVRPFGQSIDYVGAGLLLLAVATSLVTINLGGQVLSWSHPIMLCLYVLTLFLTGFFFRSQTCREGQTLVPLRFLRKKSVLKYGLGQYVQARSMRSPPESAFSDWALSCVFLGIPLGSFLSGVIIRRYRALRILLRVVAVLNFILYVCFAAGLIHPENAAFAPVLILLGLNVGVLDCCWMVSIFAQAAPQGKAQTPAARKHAQAYHADQPALYAFFDLGRANTGNIGIAVALASTNSMIRSNLESALASYPDKEEIISKSLESFSAIRNFPEAVQHVVLDAFISSGEKAFGIEPPNLEILDRANCATAISCAVLVISVVAAFYISEAEEVLVKDSREE</sequence>
<evidence type="ECO:0000256" key="6">
    <source>
        <dbReference type="SAM" id="MobiDB-lite"/>
    </source>
</evidence>
<keyword evidence="4 7" id="KW-1133">Transmembrane helix</keyword>
<gene>
    <name evidence="8" type="ORF">E0L32_002502</name>
</gene>
<feature type="compositionally biased region" description="Polar residues" evidence="6">
    <location>
        <begin position="1"/>
        <end position="12"/>
    </location>
</feature>
<feature type="transmembrane region" description="Helical" evidence="7">
    <location>
        <begin position="408"/>
        <end position="433"/>
    </location>
</feature>
<dbReference type="InParanoid" id="A0A507B6A3"/>
<dbReference type="InterPro" id="IPR036259">
    <property type="entry name" value="MFS_trans_sf"/>
</dbReference>
<evidence type="ECO:0000256" key="2">
    <source>
        <dbReference type="ARBA" id="ARBA00022448"/>
    </source>
</evidence>
<protein>
    <submittedName>
        <fullName evidence="8">Uncharacterized protein</fullName>
    </submittedName>
</protein>
<evidence type="ECO:0000256" key="7">
    <source>
        <dbReference type="SAM" id="Phobius"/>
    </source>
</evidence>
<dbReference type="Proteomes" id="UP000319257">
    <property type="component" value="Unassembled WGS sequence"/>
</dbReference>
<dbReference type="GO" id="GO:0005886">
    <property type="term" value="C:plasma membrane"/>
    <property type="evidence" value="ECO:0007669"/>
    <property type="project" value="TreeGrafter"/>
</dbReference>
<evidence type="ECO:0000313" key="9">
    <source>
        <dbReference type="Proteomes" id="UP000319257"/>
    </source>
</evidence>
<dbReference type="SUPFAM" id="SSF103473">
    <property type="entry name" value="MFS general substrate transporter"/>
    <property type="match status" value="1"/>
</dbReference>
<keyword evidence="9" id="KW-1185">Reference proteome</keyword>
<feature type="transmembrane region" description="Helical" evidence="7">
    <location>
        <begin position="222"/>
        <end position="241"/>
    </location>
</feature>
<feature type="transmembrane region" description="Helical" evidence="7">
    <location>
        <begin position="152"/>
        <end position="170"/>
    </location>
</feature>
<evidence type="ECO:0000256" key="1">
    <source>
        <dbReference type="ARBA" id="ARBA00004127"/>
    </source>
</evidence>
<accession>A0A507B6A3</accession>
<feature type="transmembrane region" description="Helical" evidence="7">
    <location>
        <begin position="553"/>
        <end position="572"/>
    </location>
</feature>
<dbReference type="OrthoDB" id="3552444at2759"/>
<evidence type="ECO:0000313" key="8">
    <source>
        <dbReference type="EMBL" id="TPX18645.1"/>
    </source>
</evidence>
<dbReference type="PANTHER" id="PTHR23501:SF191">
    <property type="entry name" value="VACUOLAR BASIC AMINO ACID TRANSPORTER 4"/>
    <property type="match status" value="1"/>
</dbReference>
<feature type="transmembrane region" description="Helical" evidence="7">
    <location>
        <begin position="381"/>
        <end position="402"/>
    </location>
</feature>
<organism evidence="8 9">
    <name type="scientific">Thyridium curvatum</name>
    <dbReference type="NCBI Taxonomy" id="1093900"/>
    <lineage>
        <taxon>Eukaryota</taxon>
        <taxon>Fungi</taxon>
        <taxon>Dikarya</taxon>
        <taxon>Ascomycota</taxon>
        <taxon>Pezizomycotina</taxon>
        <taxon>Sordariomycetes</taxon>
        <taxon>Sordariomycetidae</taxon>
        <taxon>Thyridiales</taxon>
        <taxon>Thyridiaceae</taxon>
        <taxon>Thyridium</taxon>
    </lineage>
</organism>
<dbReference type="RefSeq" id="XP_031000356.1">
    <property type="nucleotide sequence ID" value="XM_031136699.1"/>
</dbReference>
<dbReference type="PANTHER" id="PTHR23501">
    <property type="entry name" value="MAJOR FACILITATOR SUPERFAMILY"/>
    <property type="match status" value="1"/>
</dbReference>
<feature type="transmembrane region" description="Helical" evidence="7">
    <location>
        <begin position="261"/>
        <end position="280"/>
    </location>
</feature>
<dbReference type="GO" id="GO:0022857">
    <property type="term" value="F:transmembrane transporter activity"/>
    <property type="evidence" value="ECO:0007669"/>
    <property type="project" value="TreeGrafter"/>
</dbReference>
<feature type="transmembrane region" description="Helical" evidence="7">
    <location>
        <begin position="286"/>
        <end position="306"/>
    </location>
</feature>
<dbReference type="GO" id="GO:0012505">
    <property type="term" value="C:endomembrane system"/>
    <property type="evidence" value="ECO:0007669"/>
    <property type="project" value="UniProtKB-SubCell"/>
</dbReference>
<feature type="region of interest" description="Disordered" evidence="6">
    <location>
        <begin position="1"/>
        <end position="40"/>
    </location>
</feature>
<proteinExistence type="predicted"/>
<feature type="transmembrane region" description="Helical" evidence="7">
    <location>
        <begin position="182"/>
        <end position="202"/>
    </location>
</feature>
<comment type="caution">
    <text evidence="8">The sequence shown here is derived from an EMBL/GenBank/DDBJ whole genome shotgun (WGS) entry which is preliminary data.</text>
</comment>
<comment type="subcellular location">
    <subcellularLocation>
        <location evidence="1">Endomembrane system</location>
        <topology evidence="1">Multi-pass membrane protein</topology>
    </subcellularLocation>
</comment>